<dbReference type="KEGG" id="fdv:JJC05_11000"/>
<accession>A0A8G0P9A8</accession>
<dbReference type="Proteomes" id="UP000824721">
    <property type="component" value="Chromosome"/>
</dbReference>
<reference evidence="1" key="1">
    <citation type="submission" date="2020-12" db="EMBL/GenBank/DDBJ databases">
        <title>Genome sequencing of genetic groups of Flavobacterium columnare.</title>
        <authorList>
            <person name="Waldbieser G.C."/>
            <person name="Griffin M.J."/>
            <person name="LaFrentz B.R."/>
        </authorList>
    </citation>
    <scope>NUCLEOTIDE SEQUENCE</scope>
    <source>
        <strain evidence="1">90-106</strain>
    </source>
</reference>
<sequence>MPKPPFEAELRTLVEVGGTDAPDQIRIVFDKRYFEINGLDGSDANPVLISDKALGAKREATADTIKIKCIEGFTTKQEIKVFVYPKGTLARPTAEQLFARKLAGKIIVLPNKNTTGQNAVKNIKEQKFVFVQVRTNINGIAVTGRFNPNENINLQNALYQFLIFGKFEDYSNSIGINEFDLTTDSKFTITTNPTTGAKTYGRFIYEKAVNDPVRAAAGLHTNTTDGGLNEDYTGKEMFTYLKTKFLALTGNSRYANHFIVFCFAELPYDMVVFPGGGYSGTLGQVQDIGKKKCMFI</sequence>
<name>A0A8G0P9A8_9FLAO</name>
<organism evidence="1">
    <name type="scientific">Flavobacterium columnare</name>
    <dbReference type="NCBI Taxonomy" id="996"/>
    <lineage>
        <taxon>Bacteria</taxon>
        <taxon>Pseudomonadati</taxon>
        <taxon>Bacteroidota</taxon>
        <taxon>Flavobacteriia</taxon>
        <taxon>Flavobacteriales</taxon>
        <taxon>Flavobacteriaceae</taxon>
        <taxon>Flavobacterium</taxon>
    </lineage>
</organism>
<evidence type="ECO:0000313" key="1">
    <source>
        <dbReference type="EMBL" id="QYS88278.1"/>
    </source>
</evidence>
<proteinExistence type="predicted"/>
<dbReference type="EMBL" id="CP067378">
    <property type="protein sequence ID" value="QYS88278.1"/>
    <property type="molecule type" value="Genomic_DNA"/>
</dbReference>
<dbReference type="AlphaFoldDB" id="A0A8G0P9A8"/>
<protein>
    <submittedName>
        <fullName evidence="1">Uncharacterized protein</fullName>
    </submittedName>
</protein>
<gene>
    <name evidence="1" type="ORF">JJC05_11000</name>
</gene>